<reference evidence="2" key="1">
    <citation type="submission" date="2024-06" db="EMBL/GenBank/DDBJ databases">
        <authorList>
            <person name="Li T."/>
            <person name="Gao R."/>
        </authorList>
    </citation>
    <scope>NUCLEOTIDE SEQUENCE</scope>
    <source>
        <strain evidence="2">ZPR3</strain>
        <plasmid evidence="2">unnamed1</plasmid>
    </source>
</reference>
<geneLocation type="plasmid" evidence="2">
    <name>unnamed1</name>
</geneLocation>
<keyword evidence="2" id="KW-0614">Plasmid</keyword>
<gene>
    <name evidence="2" type="ORF">ABM479_27075</name>
</gene>
<evidence type="ECO:0000313" key="2">
    <source>
        <dbReference type="EMBL" id="XBT95598.1"/>
    </source>
</evidence>
<feature type="domain" description="DUF2169" evidence="1">
    <location>
        <begin position="24"/>
        <end position="337"/>
    </location>
</feature>
<name>A0AAU7RZJ8_9HYPH</name>
<protein>
    <submittedName>
        <fullName evidence="2">DUF2169 domain-containing protein</fullName>
    </submittedName>
</protein>
<sequence>MELINRTPLRAFAFRQFDRNGDLDCVVAVRGTFLHRQGRPVALAASQEDFQWTDSYAGDPHEGIMLRQTDLTPEKPGTDITFLGKAYAPGGRDAPSWTCSLRVGVKEKALRVYGRRHWRPVFRDGWAGFSADRPKHVLQHWKLDEPIPTTQVAIDWHHAYGGMVPGTGNAEQGIPSDVEPANPLGCGIVDPYCSDEAMIVEAPSVTAIDEASLDWRTPYRPEGFGPIPPWWRPRQQYTGTYDDDWLASRHPLLPSDFDPRFWQCAHPDLIAQPWLKGDEDYALNNLHPNLPEAYGRLPAVTLGVRCQQEGEDKWFLFNLDGVQFDWRDSETIFLTWRARFPLPEADGARLTVNRVVFSQEQRQQAEASDA</sequence>
<dbReference type="AlphaFoldDB" id="A0AAU7RZJ8"/>
<organism evidence="2">
    <name type="scientific">Rhizobium sp. ZPR3</name>
    <dbReference type="NCBI Taxonomy" id="3158967"/>
    <lineage>
        <taxon>Bacteria</taxon>
        <taxon>Pseudomonadati</taxon>
        <taxon>Pseudomonadota</taxon>
        <taxon>Alphaproteobacteria</taxon>
        <taxon>Hyphomicrobiales</taxon>
        <taxon>Rhizobiaceae</taxon>
        <taxon>Rhizobium/Agrobacterium group</taxon>
        <taxon>Rhizobium</taxon>
    </lineage>
</organism>
<accession>A0AAU7RZJ8</accession>
<dbReference type="Pfam" id="PF09937">
    <property type="entry name" value="DUF2169"/>
    <property type="match status" value="1"/>
</dbReference>
<proteinExistence type="predicted"/>
<dbReference type="InterPro" id="IPR018683">
    <property type="entry name" value="DUF2169"/>
</dbReference>
<dbReference type="EMBL" id="CP157961">
    <property type="protein sequence ID" value="XBT95598.1"/>
    <property type="molecule type" value="Genomic_DNA"/>
</dbReference>
<evidence type="ECO:0000259" key="1">
    <source>
        <dbReference type="Pfam" id="PF09937"/>
    </source>
</evidence>
<dbReference type="RefSeq" id="WP_349959876.1">
    <property type="nucleotide sequence ID" value="NZ_CP157961.1"/>
</dbReference>